<dbReference type="SMART" id="SM00740">
    <property type="entry name" value="PASTA"/>
    <property type="match status" value="3"/>
</dbReference>
<sequence length="259" mass="28452">MNFIYKKYGRNTLGGILITILLALIIVIILIVLFFFVYLPRATNHGETITVPNIEGMTISELDNFLTKDLRYEVNDSSYSSEHPPLAVLKQFPHAGAKVKEGRKIDISVNRINPPTVPVPNLVDGSVVNADAVLQSNELKRGRIELVRGAFNVVKEMKYKGAHVEPNVRVPKGSVIDLVVMDGHGGSFAVDNLEGRECDEALFYIRGADLIPEVELVEDTVGIVPVVLKQKPAGGEIVKFGDIVRVWIGKEGTEPPADE</sequence>
<keyword evidence="4" id="KW-1185">Reference proteome</keyword>
<dbReference type="Gene3D" id="3.30.10.20">
    <property type="match status" value="1"/>
</dbReference>
<comment type="caution">
    <text evidence="3">The sequence shown here is derived from an EMBL/GenBank/DDBJ whole genome shotgun (WGS) entry which is preliminary data.</text>
</comment>
<protein>
    <submittedName>
        <fullName evidence="3">PASTA domain-containing protein</fullName>
    </submittedName>
</protein>
<dbReference type="RefSeq" id="WP_254090496.1">
    <property type="nucleotide sequence ID" value="NZ_JAHESC010000015.1"/>
</dbReference>
<dbReference type="InterPro" id="IPR005543">
    <property type="entry name" value="PASTA_dom"/>
</dbReference>
<name>A0AAP2D8J1_9BACT</name>
<reference evidence="3 4" key="1">
    <citation type="submission" date="2021-05" db="EMBL/GenBank/DDBJ databases">
        <title>A Polyphasic approach of four new species of the genus Ohtaekwangia: Ohtaekwangia histidinii sp. nov., Ohtaekwangia cretensis sp. nov., Ohtaekwangia indiensis sp. nov., Ohtaekwangia reichenbachii sp. nov. from diverse environment.</title>
        <authorList>
            <person name="Octaviana S."/>
        </authorList>
    </citation>
    <scope>NUCLEOTIDE SEQUENCE [LARGE SCALE GENOMIC DNA]</scope>
    <source>
        <strain evidence="3 4">PWU37</strain>
    </source>
</reference>
<evidence type="ECO:0000313" key="3">
    <source>
        <dbReference type="EMBL" id="MBT1687264.1"/>
    </source>
</evidence>
<evidence type="ECO:0000259" key="2">
    <source>
        <dbReference type="PROSITE" id="PS51178"/>
    </source>
</evidence>
<accession>A0AAP2D8J1</accession>
<dbReference type="EMBL" id="JAHESC010000015">
    <property type="protein sequence ID" value="MBT1687264.1"/>
    <property type="molecule type" value="Genomic_DNA"/>
</dbReference>
<keyword evidence="1" id="KW-0812">Transmembrane</keyword>
<organism evidence="3 4">
    <name type="scientific">Dawidia soli</name>
    <dbReference type="NCBI Taxonomy" id="2782352"/>
    <lineage>
        <taxon>Bacteria</taxon>
        <taxon>Pseudomonadati</taxon>
        <taxon>Bacteroidota</taxon>
        <taxon>Cytophagia</taxon>
        <taxon>Cytophagales</taxon>
        <taxon>Chryseotaleaceae</taxon>
        <taxon>Dawidia</taxon>
    </lineage>
</organism>
<evidence type="ECO:0000256" key="1">
    <source>
        <dbReference type="SAM" id="Phobius"/>
    </source>
</evidence>
<gene>
    <name evidence="3" type="ORF">KK078_11895</name>
</gene>
<feature type="transmembrane region" description="Helical" evidence="1">
    <location>
        <begin position="12"/>
        <end position="39"/>
    </location>
</feature>
<evidence type="ECO:0000313" key="4">
    <source>
        <dbReference type="Proteomes" id="UP001319180"/>
    </source>
</evidence>
<feature type="domain" description="PASTA" evidence="2">
    <location>
        <begin position="46"/>
        <end position="111"/>
    </location>
</feature>
<dbReference type="Proteomes" id="UP001319180">
    <property type="component" value="Unassembled WGS sequence"/>
</dbReference>
<keyword evidence="1" id="KW-0472">Membrane</keyword>
<keyword evidence="1" id="KW-1133">Transmembrane helix</keyword>
<dbReference type="AlphaFoldDB" id="A0AAP2D8J1"/>
<proteinExistence type="predicted"/>
<dbReference type="Pfam" id="PF03793">
    <property type="entry name" value="PASTA"/>
    <property type="match status" value="2"/>
</dbReference>
<dbReference type="CDD" id="cd06577">
    <property type="entry name" value="PASTA_pknB"/>
    <property type="match status" value="1"/>
</dbReference>
<dbReference type="PROSITE" id="PS51178">
    <property type="entry name" value="PASTA"/>
    <property type="match status" value="1"/>
</dbReference>